<comment type="function">
    <text evidence="4">Protein phosphatase inhibitor that specifically inhibits protein phosphatase 2A (PP2A) during mitosis.</text>
</comment>
<name>A0A815F2A6_9BILA</name>
<dbReference type="GO" id="GO:0051301">
    <property type="term" value="P:cell division"/>
    <property type="evidence" value="ECO:0007669"/>
    <property type="project" value="UniProtKB-KW"/>
</dbReference>
<keyword evidence="2 4" id="KW-0498">Mitosis</keyword>
<reference evidence="6" key="1">
    <citation type="submission" date="2021-02" db="EMBL/GenBank/DDBJ databases">
        <authorList>
            <person name="Nowell W R."/>
        </authorList>
    </citation>
    <scope>NUCLEOTIDE SEQUENCE</scope>
</reference>
<keyword evidence="3 4" id="KW-0650">Protein phosphatase inhibitor</keyword>
<accession>A0A815F2A6</accession>
<evidence type="ECO:0000256" key="1">
    <source>
        <dbReference type="ARBA" id="ARBA00010520"/>
    </source>
</evidence>
<dbReference type="Pfam" id="PF04667">
    <property type="entry name" value="Endosulfine"/>
    <property type="match status" value="1"/>
</dbReference>
<keyword evidence="4" id="KW-0131">Cell cycle</keyword>
<dbReference type="GO" id="GO:0005737">
    <property type="term" value="C:cytoplasm"/>
    <property type="evidence" value="ECO:0007669"/>
    <property type="project" value="UniProtKB-SubCell"/>
</dbReference>
<dbReference type="PANTHER" id="PTHR10358:SF6">
    <property type="entry name" value="ENDOSULFINE, ISOFORM A"/>
    <property type="match status" value="1"/>
</dbReference>
<evidence type="ECO:0000256" key="2">
    <source>
        <dbReference type="ARBA" id="ARBA00022776"/>
    </source>
</evidence>
<dbReference type="AlphaFoldDB" id="A0A815F2A6"/>
<feature type="compositionally biased region" description="Polar residues" evidence="5">
    <location>
        <begin position="1"/>
        <end position="20"/>
    </location>
</feature>
<dbReference type="Proteomes" id="UP000681722">
    <property type="component" value="Unassembled WGS sequence"/>
</dbReference>
<comment type="subcellular location">
    <subcellularLocation>
        <location evidence="4">Cytoplasm</location>
    </subcellularLocation>
</comment>
<evidence type="ECO:0000256" key="5">
    <source>
        <dbReference type="SAM" id="MobiDB-lite"/>
    </source>
</evidence>
<comment type="caution">
    <text evidence="6">The sequence shown here is derived from an EMBL/GenBank/DDBJ whole genome shotgun (WGS) entry which is preliminary data.</text>
</comment>
<evidence type="ECO:0000256" key="4">
    <source>
        <dbReference type="RuleBase" id="RU363120"/>
    </source>
</evidence>
<keyword evidence="8" id="KW-1185">Reference proteome</keyword>
<proteinExistence type="inferred from homology"/>
<evidence type="ECO:0000256" key="3">
    <source>
        <dbReference type="ARBA" id="ARBA00023272"/>
    </source>
</evidence>
<keyword evidence="4" id="KW-0963">Cytoplasm</keyword>
<gene>
    <name evidence="6" type="ORF">GPM918_LOCUS29418</name>
    <name evidence="7" type="ORF">SRO942_LOCUS29994</name>
</gene>
<evidence type="ECO:0000313" key="7">
    <source>
        <dbReference type="EMBL" id="CAF4164588.1"/>
    </source>
</evidence>
<protein>
    <recommendedName>
        <fullName evidence="9">cAMP-regulated phosphoprotein 19</fullName>
    </recommendedName>
</protein>
<keyword evidence="4" id="KW-0132">Cell division</keyword>
<organism evidence="6 8">
    <name type="scientific">Didymodactylos carnosus</name>
    <dbReference type="NCBI Taxonomy" id="1234261"/>
    <lineage>
        <taxon>Eukaryota</taxon>
        <taxon>Metazoa</taxon>
        <taxon>Spiralia</taxon>
        <taxon>Gnathifera</taxon>
        <taxon>Rotifera</taxon>
        <taxon>Eurotatoria</taxon>
        <taxon>Bdelloidea</taxon>
        <taxon>Philodinida</taxon>
        <taxon>Philodinidae</taxon>
        <taxon>Didymodactylos</taxon>
    </lineage>
</organism>
<evidence type="ECO:0000313" key="8">
    <source>
        <dbReference type="Proteomes" id="UP000663829"/>
    </source>
</evidence>
<dbReference type="EMBL" id="CAJNOQ010013348">
    <property type="protein sequence ID" value="CAF1319823.1"/>
    <property type="molecule type" value="Genomic_DNA"/>
</dbReference>
<dbReference type="InterPro" id="IPR006760">
    <property type="entry name" value="Endosulphine"/>
</dbReference>
<sequence>MSTTDETLQSSTAFVTNNDLTPELTEEQKLRNKYGGALPRQQNMLQKKLLSKGGAPKYFDSGDYNMAKAQGKMNAGKPDAIKKTSVPETVTGHEIPTPETVLPRKLSCAAASSVTSIGTNLLGGTSQILQQHQQQTRTTNTLSSLN</sequence>
<dbReference type="Proteomes" id="UP000663829">
    <property type="component" value="Unassembled WGS sequence"/>
</dbReference>
<feature type="region of interest" description="Disordered" evidence="5">
    <location>
        <begin position="1"/>
        <end position="21"/>
    </location>
</feature>
<dbReference type="GO" id="GO:0004864">
    <property type="term" value="F:protein phosphatase inhibitor activity"/>
    <property type="evidence" value="ECO:0007669"/>
    <property type="project" value="UniProtKB-KW"/>
</dbReference>
<dbReference type="PANTHER" id="PTHR10358">
    <property type="entry name" value="ENDOSULFINE"/>
    <property type="match status" value="1"/>
</dbReference>
<evidence type="ECO:0000313" key="6">
    <source>
        <dbReference type="EMBL" id="CAF1319823.1"/>
    </source>
</evidence>
<dbReference type="OrthoDB" id="5949865at2759"/>
<dbReference type="EMBL" id="CAJOBC010047026">
    <property type="protein sequence ID" value="CAF4164588.1"/>
    <property type="molecule type" value="Genomic_DNA"/>
</dbReference>
<evidence type="ECO:0008006" key="9">
    <source>
        <dbReference type="Google" id="ProtNLM"/>
    </source>
</evidence>
<comment type="similarity">
    <text evidence="1 4">Belongs to the endosulfine family.</text>
</comment>